<gene>
    <name evidence="3" type="ORF">GV829_08220</name>
</gene>
<reference evidence="3 4" key="1">
    <citation type="submission" date="2020-01" db="EMBL/GenBank/DDBJ databases">
        <title>Sphingomonas sp. strain CSW-10.</title>
        <authorList>
            <person name="Chen W.-M."/>
        </authorList>
    </citation>
    <scope>NUCLEOTIDE SEQUENCE [LARGE SCALE GENOMIC DNA]</scope>
    <source>
        <strain evidence="3 4">CSW-10</strain>
    </source>
</reference>
<dbReference type="Gene3D" id="3.40.50.150">
    <property type="entry name" value="Vaccinia Virus protein VP39"/>
    <property type="match status" value="1"/>
</dbReference>
<dbReference type="GO" id="GO:0008168">
    <property type="term" value="F:methyltransferase activity"/>
    <property type="evidence" value="ECO:0007669"/>
    <property type="project" value="UniProtKB-KW"/>
</dbReference>
<dbReference type="SUPFAM" id="SSF53335">
    <property type="entry name" value="S-adenosyl-L-methionine-dependent methyltransferases"/>
    <property type="match status" value="1"/>
</dbReference>
<dbReference type="PANTHER" id="PTHR13090">
    <property type="entry name" value="ARGININE-HYDROXYLASE NDUFAF5, MITOCHONDRIAL"/>
    <property type="match status" value="1"/>
</dbReference>
<accession>A0A6M4AZ62</accession>
<protein>
    <submittedName>
        <fullName evidence="3">Methyltransferase type 12</fullName>
    </submittedName>
</protein>
<sequence length="252" mass="26979">MGQQLLDRLGDLTRTFANVLIIGRRCPSLIAGLAAIPATSNAQISFIEQSATLAERFGVIIGEEDQLPVEPDSFDCILWPGGLESVNDVPGALLRCRLALHGDGLLLGCFPGDGSFPLLRQVMRHSDGDVAVARMHPQLDARAMGDVLAKVGLTMTVVDCDRLTLSYASLADLVADLRSAAWTNMLSGAVRPITRQGLDWANSAFAAASDNGRALEQLRLIHFSGWSPHPDQPKAARRGSATMSLAKALRAR</sequence>
<name>A0A6M4AZ62_9SPHN</name>
<organism evidence="3 4">
    <name type="scientific">Sphingomonas lacunae</name>
    <dbReference type="NCBI Taxonomy" id="2698828"/>
    <lineage>
        <taxon>Bacteria</taxon>
        <taxon>Pseudomonadati</taxon>
        <taxon>Pseudomonadota</taxon>
        <taxon>Alphaproteobacteria</taxon>
        <taxon>Sphingomonadales</taxon>
        <taxon>Sphingomonadaceae</taxon>
        <taxon>Sphingomonas</taxon>
    </lineage>
</organism>
<dbReference type="GO" id="GO:0032259">
    <property type="term" value="P:methylation"/>
    <property type="evidence" value="ECO:0007669"/>
    <property type="project" value="UniProtKB-KW"/>
</dbReference>
<dbReference type="EMBL" id="CP053015">
    <property type="protein sequence ID" value="QJQ33660.1"/>
    <property type="molecule type" value="Genomic_DNA"/>
</dbReference>
<evidence type="ECO:0000256" key="2">
    <source>
        <dbReference type="ARBA" id="ARBA00022679"/>
    </source>
</evidence>
<dbReference type="KEGG" id="slan:GV829_08220"/>
<evidence type="ECO:0000313" key="4">
    <source>
        <dbReference type="Proteomes" id="UP000503018"/>
    </source>
</evidence>
<dbReference type="AlphaFoldDB" id="A0A6M4AZ62"/>
<dbReference type="InterPro" id="IPR050602">
    <property type="entry name" value="Malonyl-ACP_OMT"/>
</dbReference>
<dbReference type="Proteomes" id="UP000503018">
    <property type="component" value="Chromosome"/>
</dbReference>
<evidence type="ECO:0000256" key="1">
    <source>
        <dbReference type="ARBA" id="ARBA00022603"/>
    </source>
</evidence>
<keyword evidence="2 3" id="KW-0808">Transferase</keyword>
<keyword evidence="1 3" id="KW-0489">Methyltransferase</keyword>
<keyword evidence="4" id="KW-1185">Reference proteome</keyword>
<evidence type="ECO:0000313" key="3">
    <source>
        <dbReference type="EMBL" id="QJQ33660.1"/>
    </source>
</evidence>
<dbReference type="PANTHER" id="PTHR13090:SF1">
    <property type="entry name" value="ARGININE-HYDROXYLASE NDUFAF5, MITOCHONDRIAL"/>
    <property type="match status" value="1"/>
</dbReference>
<dbReference type="InterPro" id="IPR029063">
    <property type="entry name" value="SAM-dependent_MTases_sf"/>
</dbReference>
<proteinExistence type="predicted"/>